<comment type="subcellular location">
    <subcellularLocation>
        <location evidence="1">Chromosome</location>
    </subcellularLocation>
    <subcellularLocation>
        <location evidence="2">Nucleus speckle</location>
    </subcellularLocation>
</comment>
<reference evidence="17" key="1">
    <citation type="journal article" date="2016" name="PLoS Negl. Trop. Dis.">
        <title>A Deep Insight into the Sialome of Rhodnius neglectus, a Vector of Chagas Disease.</title>
        <authorList>
            <person name="Santiago P.B."/>
            <person name="Assumpcao T.C."/>
            <person name="Araujo C.N."/>
            <person name="Bastos I.M."/>
            <person name="Neves D."/>
            <person name="Silva I.G."/>
            <person name="Charneau S."/>
            <person name="Queiroz R.M."/>
            <person name="Raiol T."/>
            <person name="Oliveira J.V."/>
            <person name="Sousa M.V."/>
            <person name="Calvo E."/>
            <person name="Ribeiro J.M."/>
            <person name="Santana J.M."/>
        </authorList>
    </citation>
    <scope>NUCLEOTIDE SEQUENCE</scope>
    <source>
        <tissue evidence="17">Salivary glands</tissue>
    </source>
</reference>
<dbReference type="EMBL" id="GDKW01001410">
    <property type="protein sequence ID" value="JAI55185.1"/>
    <property type="molecule type" value="mRNA"/>
</dbReference>
<dbReference type="InterPro" id="IPR036236">
    <property type="entry name" value="Znf_C2H2_sf"/>
</dbReference>
<keyword evidence="4" id="KW-0158">Chromosome</keyword>
<evidence type="ECO:0000256" key="5">
    <source>
        <dbReference type="ARBA" id="ARBA00022473"/>
    </source>
</evidence>
<keyword evidence="10" id="KW-0862">Zinc</keyword>
<dbReference type="GO" id="GO:0044773">
    <property type="term" value="P:mitotic DNA damage checkpoint signaling"/>
    <property type="evidence" value="ECO:0007669"/>
    <property type="project" value="TreeGrafter"/>
</dbReference>
<dbReference type="SUPFAM" id="SSF57667">
    <property type="entry name" value="beta-beta-alpha zinc fingers"/>
    <property type="match status" value="1"/>
</dbReference>
<keyword evidence="13" id="KW-0131">Cell cycle</keyword>
<dbReference type="Pfam" id="PF23406">
    <property type="entry name" value="ZNF380_CC"/>
    <property type="match status" value="1"/>
</dbReference>
<evidence type="ECO:0000256" key="6">
    <source>
        <dbReference type="ARBA" id="ARBA00022618"/>
    </source>
</evidence>
<accession>A0A0P4VLA4</accession>
<dbReference type="GO" id="GO:0003676">
    <property type="term" value="F:nucleic acid binding"/>
    <property type="evidence" value="ECO:0007669"/>
    <property type="project" value="InterPro"/>
</dbReference>
<dbReference type="InterPro" id="IPR022755">
    <property type="entry name" value="Znf_C2H2_jaz"/>
</dbReference>
<dbReference type="InterPro" id="IPR003604">
    <property type="entry name" value="Matrin/U1-like-C_Znf_C2H2"/>
</dbReference>
<keyword evidence="6" id="KW-0132">Cell division</keyword>
<dbReference type="SMART" id="SM00451">
    <property type="entry name" value="ZnF_U1"/>
    <property type="match status" value="1"/>
</dbReference>
<dbReference type="GO" id="GO:0008270">
    <property type="term" value="F:zinc ion binding"/>
    <property type="evidence" value="ECO:0007669"/>
    <property type="project" value="UniProtKB-KW"/>
</dbReference>
<dbReference type="GO" id="GO:0033260">
    <property type="term" value="P:nuclear DNA replication"/>
    <property type="evidence" value="ECO:0007669"/>
    <property type="project" value="TreeGrafter"/>
</dbReference>
<dbReference type="GO" id="GO:0005694">
    <property type="term" value="C:chromosome"/>
    <property type="evidence" value="ECO:0007669"/>
    <property type="project" value="UniProtKB-SubCell"/>
</dbReference>
<evidence type="ECO:0000256" key="11">
    <source>
        <dbReference type="ARBA" id="ARBA00023054"/>
    </source>
</evidence>
<protein>
    <recommendedName>
        <fullName evidence="3">Zinc finger protein 830</fullName>
    </recommendedName>
    <alternativeName>
        <fullName evidence="14">Coiled-coil domain-containing protein 16</fullName>
    </alternativeName>
</protein>
<evidence type="ECO:0000256" key="14">
    <source>
        <dbReference type="ARBA" id="ARBA00030672"/>
    </source>
</evidence>
<keyword evidence="7" id="KW-0479">Metal-binding</keyword>
<evidence type="ECO:0000256" key="2">
    <source>
        <dbReference type="ARBA" id="ARBA00004324"/>
    </source>
</evidence>
<keyword evidence="9" id="KW-0498">Mitosis</keyword>
<feature type="region of interest" description="Disordered" evidence="15">
    <location>
        <begin position="85"/>
        <end position="108"/>
    </location>
</feature>
<dbReference type="Pfam" id="PF12171">
    <property type="entry name" value="zf-C2H2_jaz"/>
    <property type="match status" value="1"/>
</dbReference>
<evidence type="ECO:0000256" key="15">
    <source>
        <dbReference type="SAM" id="MobiDB-lite"/>
    </source>
</evidence>
<feature type="compositionally biased region" description="Basic and acidic residues" evidence="15">
    <location>
        <begin position="257"/>
        <end position="268"/>
    </location>
</feature>
<dbReference type="AlphaFoldDB" id="A0A0P4VLA4"/>
<evidence type="ECO:0000256" key="4">
    <source>
        <dbReference type="ARBA" id="ARBA00022454"/>
    </source>
</evidence>
<dbReference type="InterPro" id="IPR059039">
    <property type="entry name" value="ZNF380_CC"/>
</dbReference>
<dbReference type="Gene3D" id="3.30.160.60">
    <property type="entry name" value="Classic Zinc Finger"/>
    <property type="match status" value="1"/>
</dbReference>
<dbReference type="GO" id="GO:0051301">
    <property type="term" value="P:cell division"/>
    <property type="evidence" value="ECO:0007669"/>
    <property type="project" value="UniProtKB-KW"/>
</dbReference>
<evidence type="ECO:0000313" key="17">
    <source>
        <dbReference type="EMBL" id="JAI55185.1"/>
    </source>
</evidence>
<dbReference type="GO" id="GO:0016607">
    <property type="term" value="C:nuclear speck"/>
    <property type="evidence" value="ECO:0007669"/>
    <property type="project" value="UniProtKB-SubCell"/>
</dbReference>
<evidence type="ECO:0000259" key="16">
    <source>
        <dbReference type="SMART" id="SM00451"/>
    </source>
</evidence>
<evidence type="ECO:0000256" key="10">
    <source>
        <dbReference type="ARBA" id="ARBA00022833"/>
    </source>
</evidence>
<sequence>MSSSVKSGAKKISQHDLRKFMSAQKRKVTENIKKIESPLAKYLENGSLTCIVCNSVVKSEAVWNVHINSKQHKENIVKRKQPTLLNKKPEPPAHITFKRPNDVSQQEKPAKKIKGILKNAPTCVPNGFFDTKEEEDEVVKVNMEVDSDELKGNGEQTEEDNPQESVGTSSELPEGFFDNPVLDAKARNVEYKDPVQEEWERFQREIKEETHLSARIIHDDTEDATTQRQIDEIDEQLRKLSRVVELDQQKAKVKAELLNKPKEIKEEEASSGDEDNDDDFEIEFDWRAKRYLC</sequence>
<evidence type="ECO:0000256" key="12">
    <source>
        <dbReference type="ARBA" id="ARBA00023242"/>
    </source>
</evidence>
<dbReference type="InterPro" id="IPR040050">
    <property type="entry name" value="ZNF830-like"/>
</dbReference>
<evidence type="ECO:0000256" key="9">
    <source>
        <dbReference type="ARBA" id="ARBA00022776"/>
    </source>
</evidence>
<keyword evidence="5" id="KW-0217">Developmental protein</keyword>
<organism evidence="17">
    <name type="scientific">Rhodnius neglectus</name>
    <dbReference type="NCBI Taxonomy" id="72488"/>
    <lineage>
        <taxon>Eukaryota</taxon>
        <taxon>Metazoa</taxon>
        <taxon>Ecdysozoa</taxon>
        <taxon>Arthropoda</taxon>
        <taxon>Hexapoda</taxon>
        <taxon>Insecta</taxon>
        <taxon>Pterygota</taxon>
        <taxon>Neoptera</taxon>
        <taxon>Paraneoptera</taxon>
        <taxon>Hemiptera</taxon>
        <taxon>Heteroptera</taxon>
        <taxon>Panheteroptera</taxon>
        <taxon>Cimicomorpha</taxon>
        <taxon>Reduviidae</taxon>
        <taxon>Triatominae</taxon>
        <taxon>Rhodnius</taxon>
    </lineage>
</organism>
<name>A0A0P4VLA4_9HEMI</name>
<evidence type="ECO:0000256" key="8">
    <source>
        <dbReference type="ARBA" id="ARBA00022771"/>
    </source>
</evidence>
<evidence type="ECO:0000256" key="13">
    <source>
        <dbReference type="ARBA" id="ARBA00023306"/>
    </source>
</evidence>
<feature type="region of interest" description="Disordered" evidence="15">
    <location>
        <begin position="145"/>
        <end position="177"/>
    </location>
</feature>
<proteinExistence type="evidence at transcript level"/>
<dbReference type="GO" id="GO:0005681">
    <property type="term" value="C:spliceosomal complex"/>
    <property type="evidence" value="ECO:0007669"/>
    <property type="project" value="InterPro"/>
</dbReference>
<feature type="region of interest" description="Disordered" evidence="15">
    <location>
        <begin position="257"/>
        <end position="279"/>
    </location>
</feature>
<dbReference type="GO" id="GO:0033314">
    <property type="term" value="P:mitotic DNA replication checkpoint signaling"/>
    <property type="evidence" value="ECO:0007669"/>
    <property type="project" value="TreeGrafter"/>
</dbReference>
<keyword evidence="8" id="KW-0863">Zinc-finger</keyword>
<keyword evidence="11" id="KW-0175">Coiled coil</keyword>
<dbReference type="PANTHER" id="PTHR13278:SF0">
    <property type="entry name" value="ZINC FINGER PROTEIN 830"/>
    <property type="match status" value="1"/>
</dbReference>
<evidence type="ECO:0000256" key="3">
    <source>
        <dbReference type="ARBA" id="ARBA00017358"/>
    </source>
</evidence>
<evidence type="ECO:0000256" key="1">
    <source>
        <dbReference type="ARBA" id="ARBA00004286"/>
    </source>
</evidence>
<feature type="domain" description="U1-type" evidence="16">
    <location>
        <begin position="45"/>
        <end position="79"/>
    </location>
</feature>
<keyword evidence="12" id="KW-0539">Nucleus</keyword>
<evidence type="ECO:0000256" key="7">
    <source>
        <dbReference type="ARBA" id="ARBA00022723"/>
    </source>
</evidence>
<feature type="compositionally biased region" description="Acidic residues" evidence="15">
    <location>
        <begin position="269"/>
        <end position="279"/>
    </location>
</feature>
<dbReference type="PANTHER" id="PTHR13278">
    <property type="entry name" value="ZINC FINGER PROTEIN 830"/>
    <property type="match status" value="1"/>
</dbReference>